<dbReference type="SMART" id="SM01321">
    <property type="entry name" value="Y1_Tnp"/>
    <property type="match status" value="1"/>
</dbReference>
<dbReference type="PANTHER" id="PTHR34322">
    <property type="entry name" value="TRANSPOSASE, Y1_TNP DOMAIN-CONTAINING"/>
    <property type="match status" value="1"/>
</dbReference>
<name>A0A0G0GJI4_9BACT</name>
<dbReference type="GO" id="GO:0004803">
    <property type="term" value="F:transposase activity"/>
    <property type="evidence" value="ECO:0007669"/>
    <property type="project" value="InterPro"/>
</dbReference>
<dbReference type="EMBL" id="LBTA01000050">
    <property type="protein sequence ID" value="KKQ30107.1"/>
    <property type="molecule type" value="Genomic_DNA"/>
</dbReference>
<sequence length="220" mass="26197">MSIRKVSFVPGEYYHIYNRGNSKQKIFHNKADYERFIGLLYACNNQENFKIFNIPKGQDLFSIERGKFLVSIGAYVLMPNHFHLLITQGEDGNISKFMQKVSTAYVMYYNKKYERAGGLFEGKFKSQHVGNDRYLKYLFSYIHLNSLKLIYKNWKEKGISNKKEALDHLLNYKYCTYIDYMEFERVQNKILNTEAFPKYFSSKESLSREIFDWLSFNEPS</sequence>
<evidence type="ECO:0000313" key="2">
    <source>
        <dbReference type="EMBL" id="KKQ30107.1"/>
    </source>
</evidence>
<feature type="domain" description="Transposase IS200-like" evidence="1">
    <location>
        <begin position="9"/>
        <end position="145"/>
    </location>
</feature>
<organism evidence="2 3">
    <name type="scientific">Candidatus Nomurabacteria bacterium GW2011_GWA1_37_20</name>
    <dbReference type="NCBI Taxonomy" id="1618729"/>
    <lineage>
        <taxon>Bacteria</taxon>
        <taxon>Candidatus Nomuraibacteriota</taxon>
    </lineage>
</organism>
<reference evidence="2 3" key="1">
    <citation type="journal article" date="2015" name="Nature">
        <title>rRNA introns, odd ribosomes, and small enigmatic genomes across a large radiation of phyla.</title>
        <authorList>
            <person name="Brown C.T."/>
            <person name="Hug L.A."/>
            <person name="Thomas B.C."/>
            <person name="Sharon I."/>
            <person name="Castelle C.J."/>
            <person name="Singh A."/>
            <person name="Wilkins M.J."/>
            <person name="Williams K.H."/>
            <person name="Banfield J.F."/>
        </authorList>
    </citation>
    <scope>NUCLEOTIDE SEQUENCE [LARGE SCALE GENOMIC DNA]</scope>
</reference>
<dbReference type="Pfam" id="PF01797">
    <property type="entry name" value="Y1_Tnp"/>
    <property type="match status" value="1"/>
</dbReference>
<gene>
    <name evidence="2" type="ORF">US45_C0050G0004</name>
</gene>
<proteinExistence type="predicted"/>
<evidence type="ECO:0000313" key="3">
    <source>
        <dbReference type="Proteomes" id="UP000034701"/>
    </source>
</evidence>
<dbReference type="GO" id="GO:0006313">
    <property type="term" value="P:DNA transposition"/>
    <property type="evidence" value="ECO:0007669"/>
    <property type="project" value="InterPro"/>
</dbReference>
<dbReference type="Gene3D" id="3.30.70.1290">
    <property type="entry name" value="Transposase IS200-like"/>
    <property type="match status" value="1"/>
</dbReference>
<dbReference type="InterPro" id="IPR002686">
    <property type="entry name" value="Transposase_17"/>
</dbReference>
<dbReference type="AlphaFoldDB" id="A0A0G0GJI4"/>
<dbReference type="GO" id="GO:0003677">
    <property type="term" value="F:DNA binding"/>
    <property type="evidence" value="ECO:0007669"/>
    <property type="project" value="InterPro"/>
</dbReference>
<protein>
    <submittedName>
        <fullName evidence="2">Transposase</fullName>
    </submittedName>
</protein>
<evidence type="ECO:0000259" key="1">
    <source>
        <dbReference type="SMART" id="SM01321"/>
    </source>
</evidence>
<comment type="caution">
    <text evidence="2">The sequence shown here is derived from an EMBL/GenBank/DDBJ whole genome shotgun (WGS) entry which is preliminary data.</text>
</comment>
<dbReference type="PANTHER" id="PTHR34322:SF2">
    <property type="entry name" value="TRANSPOSASE IS200-LIKE DOMAIN-CONTAINING PROTEIN"/>
    <property type="match status" value="1"/>
</dbReference>
<dbReference type="InterPro" id="IPR036515">
    <property type="entry name" value="Transposase_17_sf"/>
</dbReference>
<accession>A0A0G0GJI4</accession>
<dbReference type="Proteomes" id="UP000034701">
    <property type="component" value="Unassembled WGS sequence"/>
</dbReference>
<dbReference type="SUPFAM" id="SSF143422">
    <property type="entry name" value="Transposase IS200-like"/>
    <property type="match status" value="1"/>
</dbReference>